<name>A0A1G6AP43_EUBOX</name>
<dbReference type="InterPro" id="IPR032485">
    <property type="entry name" value="LRP1-like_beta_prop"/>
</dbReference>
<evidence type="ECO:0000256" key="1">
    <source>
        <dbReference type="SAM" id="Phobius"/>
    </source>
</evidence>
<reference evidence="3 4" key="1">
    <citation type="submission" date="2016-10" db="EMBL/GenBank/DDBJ databases">
        <authorList>
            <person name="de Groot N.N."/>
        </authorList>
    </citation>
    <scope>NUCLEOTIDE SEQUENCE [LARGE SCALE GENOMIC DNA]</scope>
    <source>
        <strain evidence="3 4">DSM 3217</strain>
    </source>
</reference>
<keyword evidence="1" id="KW-0472">Membrane</keyword>
<dbReference type="STRING" id="1732.SAMN02910417_00789"/>
<keyword evidence="1" id="KW-1133">Transmembrane helix</keyword>
<accession>A0A1G6AP43</accession>
<evidence type="ECO:0000259" key="2">
    <source>
        <dbReference type="Pfam" id="PF16472"/>
    </source>
</evidence>
<dbReference type="Pfam" id="PF16472">
    <property type="entry name" value="DUF5050"/>
    <property type="match status" value="1"/>
</dbReference>
<dbReference type="Proteomes" id="UP000199228">
    <property type="component" value="Unassembled WGS sequence"/>
</dbReference>
<dbReference type="RefSeq" id="WP_090172414.1">
    <property type="nucleotide sequence ID" value="NZ_FMXR01000006.1"/>
</dbReference>
<evidence type="ECO:0000313" key="4">
    <source>
        <dbReference type="Proteomes" id="UP000199228"/>
    </source>
</evidence>
<proteinExistence type="predicted"/>
<gene>
    <name evidence="3" type="ORF">SAMN02910417_00789</name>
</gene>
<feature type="domain" description="Prolow-density lipoprotein receptor-related protein 1-like beta-propeller" evidence="2">
    <location>
        <begin position="42"/>
        <end position="327"/>
    </location>
</feature>
<sequence length="340" mass="39397">MRSEVRKFLIIIIIVVAGVIALLVFKETHNFTKLNDEYVNGNTDGNLYNYGLFCEYEDTIYFANPSDNFRLYSMDFTGNNLQKLCDDAVYSINADANYLYLIRDNSESTDYMSFMHYNNYALYRCEHDGSNMKVMDANPCLYASLVGNYIYYLHYDDEVATKTYRVCINLDDPEEVFNEPNYTCSTKNESIYYVGTDHDHDIHKLNTETNTKTTIKTGNYWLVQENGGFLYYLDNTDGYKLKRVLLSDPQNSEETLVNGWVENYNTLGNILFYQYHENSGTNSGLYRMDLSTLESTLIISGEYKNINCTSTYTYFQDYNDSKTMYMVPTSGNTAYSVFSP</sequence>
<feature type="transmembrane region" description="Helical" evidence="1">
    <location>
        <begin position="7"/>
        <end position="25"/>
    </location>
</feature>
<keyword evidence="4" id="KW-1185">Reference proteome</keyword>
<dbReference type="AlphaFoldDB" id="A0A1G6AP43"/>
<dbReference type="EMBL" id="FMXR01000006">
    <property type="protein sequence ID" value="SDB10121.1"/>
    <property type="molecule type" value="Genomic_DNA"/>
</dbReference>
<protein>
    <recommendedName>
        <fullName evidence="2">Prolow-density lipoprotein receptor-related protein 1-like beta-propeller domain-containing protein</fullName>
    </recommendedName>
</protein>
<keyword evidence="1" id="KW-0812">Transmembrane</keyword>
<organism evidence="3 4">
    <name type="scientific">Eubacterium oxidoreducens</name>
    <dbReference type="NCBI Taxonomy" id="1732"/>
    <lineage>
        <taxon>Bacteria</taxon>
        <taxon>Bacillati</taxon>
        <taxon>Bacillota</taxon>
        <taxon>Clostridia</taxon>
        <taxon>Eubacteriales</taxon>
        <taxon>Eubacteriaceae</taxon>
        <taxon>Eubacterium</taxon>
    </lineage>
</organism>
<dbReference type="SUPFAM" id="SSF75011">
    <property type="entry name" value="3-carboxy-cis,cis-mucoante lactonizing enzyme"/>
    <property type="match status" value="1"/>
</dbReference>
<dbReference type="OrthoDB" id="1874702at2"/>
<evidence type="ECO:0000313" key="3">
    <source>
        <dbReference type="EMBL" id="SDB10121.1"/>
    </source>
</evidence>